<dbReference type="AlphaFoldDB" id="A0A7W2M6B1"/>
<dbReference type="InterPro" id="IPR017853">
    <property type="entry name" value="GH"/>
</dbReference>
<evidence type="ECO:0000313" key="3">
    <source>
        <dbReference type="Proteomes" id="UP000541857"/>
    </source>
</evidence>
<keyword evidence="2" id="KW-0378">Hydrolase</keyword>
<dbReference type="CDD" id="cd19608">
    <property type="entry name" value="GH113_mannanase-like"/>
    <property type="match status" value="1"/>
</dbReference>
<sequence length="338" mass="39402">MIFRILCFVSLCFMLSCSATVERQEKINGVSYVASRDSIGQHHIEPVVNLGANYAAIMPFDFVKDLAHPEISFNTGRQWFGETEEGVKQYINLLHNSDIQVMLKPQIWVWRGEFTGFIKMTHEADWKLLENSYSDFILAYAKVAQEANVDIFCIGTELENFIDERPSYWKELIIEVKKIYKGKLTYAANWNEYERTPFWDDLDFIGIDAYFPVDAKQSPTISGAKKGWQVHKAAIKNYAMKHKKQILFTEFGYRSIDFAGRAPWTVDRVEKQVNLEAQAILTQALLEEFWHENWFAGGFVWKWFHKHNAVGGKDDNRFTPQNKPAEEVIRTFYKKYSL</sequence>
<feature type="signal peptide" evidence="1">
    <location>
        <begin position="1"/>
        <end position="19"/>
    </location>
</feature>
<evidence type="ECO:0000313" key="2">
    <source>
        <dbReference type="EMBL" id="MBA6153511.1"/>
    </source>
</evidence>
<dbReference type="InterPro" id="IPR055151">
    <property type="entry name" value="GH113"/>
</dbReference>
<dbReference type="Gene3D" id="3.20.20.80">
    <property type="entry name" value="Glycosidases"/>
    <property type="match status" value="1"/>
</dbReference>
<dbReference type="Pfam" id="PF22612">
    <property type="entry name" value="GH113"/>
    <property type="match status" value="1"/>
</dbReference>
<comment type="caution">
    <text evidence="2">The sequence shown here is derived from an EMBL/GenBank/DDBJ whole genome shotgun (WGS) entry which is preliminary data.</text>
</comment>
<keyword evidence="3" id="KW-1185">Reference proteome</keyword>
<protein>
    <submittedName>
        <fullName evidence="2">Glycoside hydrolase</fullName>
    </submittedName>
</protein>
<accession>A0A7W2M6B1</accession>
<feature type="chain" id="PRO_5031144865" evidence="1">
    <location>
        <begin position="20"/>
        <end position="338"/>
    </location>
</feature>
<dbReference type="SUPFAM" id="SSF51445">
    <property type="entry name" value="(Trans)glycosidases"/>
    <property type="match status" value="1"/>
</dbReference>
<reference evidence="2 3" key="1">
    <citation type="submission" date="2020-07" db="EMBL/GenBank/DDBJ databases">
        <title>Bacterium isolated from marine sediment.</title>
        <authorList>
            <person name="Shang D."/>
        </authorList>
    </citation>
    <scope>NUCLEOTIDE SEQUENCE [LARGE SCALE GENOMIC DNA]</scope>
    <source>
        <strain evidence="2 3">F6074</strain>
    </source>
</reference>
<dbReference type="Proteomes" id="UP000541857">
    <property type="component" value="Unassembled WGS sequence"/>
</dbReference>
<keyword evidence="1" id="KW-0732">Signal</keyword>
<evidence type="ECO:0000256" key="1">
    <source>
        <dbReference type="SAM" id="SignalP"/>
    </source>
</evidence>
<organism evidence="2 3">
    <name type="scientific">Gelidibacter maritimus</name>
    <dbReference type="NCBI Taxonomy" id="2761487"/>
    <lineage>
        <taxon>Bacteria</taxon>
        <taxon>Pseudomonadati</taxon>
        <taxon>Bacteroidota</taxon>
        <taxon>Flavobacteriia</taxon>
        <taxon>Flavobacteriales</taxon>
        <taxon>Flavobacteriaceae</taxon>
        <taxon>Gelidibacter</taxon>
    </lineage>
</organism>
<dbReference type="PROSITE" id="PS51257">
    <property type="entry name" value="PROKAR_LIPOPROTEIN"/>
    <property type="match status" value="1"/>
</dbReference>
<dbReference type="GO" id="GO:0016787">
    <property type="term" value="F:hydrolase activity"/>
    <property type="evidence" value="ECO:0007669"/>
    <property type="project" value="UniProtKB-KW"/>
</dbReference>
<gene>
    <name evidence="2" type="ORF">H3Z82_12310</name>
</gene>
<name>A0A7W2M6B1_9FLAO</name>
<proteinExistence type="predicted"/>
<dbReference type="EMBL" id="JACGLT010000009">
    <property type="protein sequence ID" value="MBA6153511.1"/>
    <property type="molecule type" value="Genomic_DNA"/>
</dbReference>